<name>A0AA46P0H2_CYTFI</name>
<proteinExistence type="predicted"/>
<gene>
    <name evidence="4" type="ORF">OD459_16685</name>
</gene>
<feature type="domain" description="Glycosyl transferase family 1" evidence="3">
    <location>
        <begin position="193"/>
        <end position="363"/>
    </location>
</feature>
<dbReference type="SUPFAM" id="SSF53756">
    <property type="entry name" value="UDP-Glycosyltransferase/glycogen phosphorylase"/>
    <property type="match status" value="1"/>
</dbReference>
<dbReference type="PANTHER" id="PTHR12526">
    <property type="entry name" value="GLYCOSYLTRANSFERASE"/>
    <property type="match status" value="1"/>
</dbReference>
<dbReference type="Proteomes" id="UP001163104">
    <property type="component" value="Chromosome"/>
</dbReference>
<dbReference type="Pfam" id="PF00534">
    <property type="entry name" value="Glycos_transf_1"/>
    <property type="match status" value="1"/>
</dbReference>
<dbReference type="Gene3D" id="3.40.50.2000">
    <property type="entry name" value="Glycogen Phosphorylase B"/>
    <property type="match status" value="1"/>
</dbReference>
<reference evidence="4" key="1">
    <citation type="submission" date="2022-10" db="EMBL/GenBank/DDBJ databases">
        <title>Mechanism of multi-heavy metal repair in Cytobacillus Firmus M7.</title>
        <authorList>
            <person name="Li X."/>
            <person name="Yu C."/>
        </authorList>
    </citation>
    <scope>NUCLEOTIDE SEQUENCE</scope>
    <source>
        <strain evidence="4">M7</strain>
    </source>
</reference>
<evidence type="ECO:0000256" key="2">
    <source>
        <dbReference type="ARBA" id="ARBA00022679"/>
    </source>
</evidence>
<dbReference type="EC" id="2.4.-.-" evidence="4"/>
<evidence type="ECO:0000259" key="3">
    <source>
        <dbReference type="Pfam" id="PF00534"/>
    </source>
</evidence>
<evidence type="ECO:0000313" key="5">
    <source>
        <dbReference type="Proteomes" id="UP001163104"/>
    </source>
</evidence>
<dbReference type="RefSeq" id="WP_263599313.1">
    <property type="nucleotide sequence ID" value="NZ_CP107027.1"/>
</dbReference>
<accession>A0AA46P0H2</accession>
<protein>
    <submittedName>
        <fullName evidence="4">Glycosyltransferase</fullName>
        <ecNumber evidence="4">2.4.-.-</ecNumber>
    </submittedName>
</protein>
<keyword evidence="2 4" id="KW-0808">Transferase</keyword>
<evidence type="ECO:0000313" key="4">
    <source>
        <dbReference type="EMBL" id="UYG93836.1"/>
    </source>
</evidence>
<keyword evidence="1 4" id="KW-0328">Glycosyltransferase</keyword>
<dbReference type="EMBL" id="CP107027">
    <property type="protein sequence ID" value="UYG93836.1"/>
    <property type="molecule type" value="Genomic_DNA"/>
</dbReference>
<dbReference type="AlphaFoldDB" id="A0AA46P0H2"/>
<dbReference type="PANTHER" id="PTHR12526:SF629">
    <property type="entry name" value="TEICHURONIC ACID BIOSYNTHESIS GLYCOSYLTRANSFERASE TUAH-RELATED"/>
    <property type="match status" value="1"/>
</dbReference>
<dbReference type="InterPro" id="IPR001296">
    <property type="entry name" value="Glyco_trans_1"/>
</dbReference>
<evidence type="ECO:0000256" key="1">
    <source>
        <dbReference type="ARBA" id="ARBA00022676"/>
    </source>
</evidence>
<sequence>MNYKDIKYIGFYDVSNSEENRNSNLSATNKMDYIISKLNRLGYDVDLISPSWTNNNKYYKGKRIEINKKNTLFLPPTLPWKGFLKVLSVFLSQLWLFFHLLFYAKKDEEIVVYHSLLLMHPLYYAKKIKGFTLILEVEEVYQDVRKTSKGLSIMEYKLIKLADKYIFPTEMLNEKLNTKNKPYTIIYGTYQVEWDRKFRFNDDKIHVVYAGTFDPRKGGTAAVSAAAHLPKNYHVHIIGFGNEEQKRNIIEQISESRKISESTISYDGLLKGEEYIRFIQSCDIGLSTQKLDASFNNTSFPSKILSYMANGLRVVSVRIKAIELSAIGNAIYYYDEQTPEAIAKAIMSIDTKEPNESKRLIKNLDKEFGYNIKDLLEN</sequence>
<organism evidence="4 5">
    <name type="scientific">Cytobacillus firmus</name>
    <name type="common">Bacillus firmus</name>
    <dbReference type="NCBI Taxonomy" id="1399"/>
    <lineage>
        <taxon>Bacteria</taxon>
        <taxon>Bacillati</taxon>
        <taxon>Bacillota</taxon>
        <taxon>Bacilli</taxon>
        <taxon>Bacillales</taxon>
        <taxon>Bacillaceae</taxon>
        <taxon>Cytobacillus</taxon>
    </lineage>
</organism>
<dbReference type="GO" id="GO:0016757">
    <property type="term" value="F:glycosyltransferase activity"/>
    <property type="evidence" value="ECO:0007669"/>
    <property type="project" value="UniProtKB-KW"/>
</dbReference>